<dbReference type="EMBL" id="LDAU01000025">
    <property type="protein sequence ID" value="KRX10624.1"/>
    <property type="molecule type" value="Genomic_DNA"/>
</dbReference>
<keyword evidence="2" id="KW-0418">Kinase</keyword>
<gene>
    <name evidence="2" type="ORF">PPERSA_05444</name>
</gene>
<dbReference type="Pfam" id="PF00069">
    <property type="entry name" value="Pkinase"/>
    <property type="match status" value="1"/>
</dbReference>
<accession>A0A0V0R8C7</accession>
<dbReference type="GO" id="GO:0004672">
    <property type="term" value="F:protein kinase activity"/>
    <property type="evidence" value="ECO:0007669"/>
    <property type="project" value="InterPro"/>
</dbReference>
<dbReference type="PANTHER" id="PTHR24347">
    <property type="entry name" value="SERINE/THREONINE-PROTEIN KINASE"/>
    <property type="match status" value="1"/>
</dbReference>
<reference evidence="2 3" key="1">
    <citation type="journal article" date="2015" name="Sci. Rep.">
        <title>Genome of the facultative scuticociliatosis pathogen Pseudocohnilembus persalinus provides insight into its virulence through horizontal gene transfer.</title>
        <authorList>
            <person name="Xiong J."/>
            <person name="Wang G."/>
            <person name="Cheng J."/>
            <person name="Tian M."/>
            <person name="Pan X."/>
            <person name="Warren A."/>
            <person name="Jiang C."/>
            <person name="Yuan D."/>
            <person name="Miao W."/>
        </authorList>
    </citation>
    <scope>NUCLEOTIDE SEQUENCE [LARGE SCALE GENOMIC DNA]</scope>
    <source>
        <strain evidence="2">36N120E</strain>
    </source>
</reference>
<name>A0A0V0R8C7_PSEPJ</name>
<keyword evidence="3" id="KW-1185">Reference proteome</keyword>
<evidence type="ECO:0000259" key="1">
    <source>
        <dbReference type="PROSITE" id="PS50011"/>
    </source>
</evidence>
<comment type="caution">
    <text evidence="2">The sequence shown here is derived from an EMBL/GenBank/DDBJ whole genome shotgun (WGS) entry which is preliminary data.</text>
</comment>
<feature type="domain" description="Protein kinase" evidence="1">
    <location>
        <begin position="1"/>
        <end position="113"/>
    </location>
</feature>
<sequence>MDLQDLHTQYDSIFDIQVDQEKKTDFQFWKLQANNFDMEELKNKVLLEMNLYKIVGKEKDKDIKPENLILKTKNHDSEISIADFGLADFYDINGNYEYLRCGTPGYVAPEVKQ</sequence>
<protein>
    <submittedName>
        <fullName evidence="2">Protein kinase-like domain</fullName>
    </submittedName>
</protein>
<dbReference type="Gene3D" id="1.10.510.10">
    <property type="entry name" value="Transferase(Phosphotransferase) domain 1"/>
    <property type="match status" value="1"/>
</dbReference>
<dbReference type="AlphaFoldDB" id="A0A0V0R8C7"/>
<dbReference type="SUPFAM" id="SSF56112">
    <property type="entry name" value="Protein kinase-like (PK-like)"/>
    <property type="match status" value="1"/>
</dbReference>
<organism evidence="2 3">
    <name type="scientific">Pseudocohnilembus persalinus</name>
    <name type="common">Ciliate</name>
    <dbReference type="NCBI Taxonomy" id="266149"/>
    <lineage>
        <taxon>Eukaryota</taxon>
        <taxon>Sar</taxon>
        <taxon>Alveolata</taxon>
        <taxon>Ciliophora</taxon>
        <taxon>Intramacronucleata</taxon>
        <taxon>Oligohymenophorea</taxon>
        <taxon>Scuticociliatia</taxon>
        <taxon>Philasterida</taxon>
        <taxon>Pseudocohnilembidae</taxon>
        <taxon>Pseudocohnilembus</taxon>
    </lineage>
</organism>
<evidence type="ECO:0000313" key="3">
    <source>
        <dbReference type="Proteomes" id="UP000054937"/>
    </source>
</evidence>
<keyword evidence="2" id="KW-0808">Transferase</keyword>
<dbReference type="GO" id="GO:0005524">
    <property type="term" value="F:ATP binding"/>
    <property type="evidence" value="ECO:0007669"/>
    <property type="project" value="InterPro"/>
</dbReference>
<dbReference type="PROSITE" id="PS50011">
    <property type="entry name" value="PROTEIN_KINASE_DOM"/>
    <property type="match status" value="1"/>
</dbReference>
<dbReference type="InParanoid" id="A0A0V0R8C7"/>
<evidence type="ECO:0000313" key="2">
    <source>
        <dbReference type="EMBL" id="KRX10624.1"/>
    </source>
</evidence>
<proteinExistence type="predicted"/>
<dbReference type="InterPro" id="IPR011009">
    <property type="entry name" value="Kinase-like_dom_sf"/>
</dbReference>
<dbReference type="OrthoDB" id="300340at2759"/>
<dbReference type="InterPro" id="IPR000719">
    <property type="entry name" value="Prot_kinase_dom"/>
</dbReference>
<dbReference type="Proteomes" id="UP000054937">
    <property type="component" value="Unassembled WGS sequence"/>
</dbReference>